<evidence type="ECO:0000256" key="2">
    <source>
        <dbReference type="SAM" id="MobiDB-lite"/>
    </source>
</evidence>
<dbReference type="CDD" id="cd16936">
    <property type="entry name" value="HATPase_RsbW-like"/>
    <property type="match status" value="1"/>
</dbReference>
<evidence type="ECO:0000259" key="3">
    <source>
        <dbReference type="Pfam" id="PF13581"/>
    </source>
</evidence>
<dbReference type="Pfam" id="PF13581">
    <property type="entry name" value="HATPase_c_2"/>
    <property type="match status" value="1"/>
</dbReference>
<evidence type="ECO:0000313" key="4">
    <source>
        <dbReference type="EMBL" id="GAA2738455.1"/>
    </source>
</evidence>
<feature type="domain" description="Histidine kinase/HSP90-like ATPase" evidence="3">
    <location>
        <begin position="35"/>
        <end position="147"/>
    </location>
</feature>
<feature type="region of interest" description="Disordered" evidence="2">
    <location>
        <begin position="1"/>
        <end position="30"/>
    </location>
</feature>
<keyword evidence="1" id="KW-0808">Transferase</keyword>
<name>A0ABN3UUK4_9ACTN</name>
<accession>A0ABN3UUK4</accession>
<dbReference type="Proteomes" id="UP001501842">
    <property type="component" value="Unassembled WGS sequence"/>
</dbReference>
<evidence type="ECO:0000313" key="5">
    <source>
        <dbReference type="Proteomes" id="UP001501842"/>
    </source>
</evidence>
<dbReference type="InterPro" id="IPR050267">
    <property type="entry name" value="Anti-sigma-factor_SerPK"/>
</dbReference>
<reference evidence="4 5" key="1">
    <citation type="journal article" date="2019" name="Int. J. Syst. Evol. Microbiol.">
        <title>The Global Catalogue of Microorganisms (GCM) 10K type strain sequencing project: providing services to taxonomists for standard genome sequencing and annotation.</title>
        <authorList>
            <consortium name="The Broad Institute Genomics Platform"/>
            <consortium name="The Broad Institute Genome Sequencing Center for Infectious Disease"/>
            <person name="Wu L."/>
            <person name="Ma J."/>
        </authorList>
    </citation>
    <scope>NUCLEOTIDE SEQUENCE [LARGE SCALE GENOMIC DNA]</scope>
    <source>
        <strain evidence="4 5">JCM 8201</strain>
    </source>
</reference>
<dbReference type="Gene3D" id="3.30.565.10">
    <property type="entry name" value="Histidine kinase-like ATPase, C-terminal domain"/>
    <property type="match status" value="1"/>
</dbReference>
<keyword evidence="5" id="KW-1185">Reference proteome</keyword>
<protein>
    <recommendedName>
        <fullName evidence="3">Histidine kinase/HSP90-like ATPase domain-containing protein</fullName>
    </recommendedName>
</protein>
<feature type="compositionally biased region" description="Basic and acidic residues" evidence="2">
    <location>
        <begin position="1"/>
        <end position="21"/>
    </location>
</feature>
<dbReference type="EMBL" id="BAAATZ010000037">
    <property type="protein sequence ID" value="GAA2738455.1"/>
    <property type="molecule type" value="Genomic_DNA"/>
</dbReference>
<proteinExistence type="predicted"/>
<dbReference type="SUPFAM" id="SSF55874">
    <property type="entry name" value="ATPase domain of HSP90 chaperone/DNA topoisomerase II/histidine kinase"/>
    <property type="match status" value="1"/>
</dbReference>
<keyword evidence="1" id="KW-0723">Serine/threonine-protein kinase</keyword>
<evidence type="ECO:0000256" key="1">
    <source>
        <dbReference type="ARBA" id="ARBA00022527"/>
    </source>
</evidence>
<comment type="caution">
    <text evidence="4">The sequence shown here is derived from an EMBL/GenBank/DDBJ whole genome shotgun (WGS) entry which is preliminary data.</text>
</comment>
<dbReference type="InterPro" id="IPR003594">
    <property type="entry name" value="HATPase_dom"/>
</dbReference>
<gene>
    <name evidence="4" type="ORF">GCM10010439_72580</name>
</gene>
<dbReference type="PANTHER" id="PTHR35526:SF3">
    <property type="entry name" value="ANTI-SIGMA-F FACTOR RSBW"/>
    <property type="match status" value="1"/>
</dbReference>
<dbReference type="PANTHER" id="PTHR35526">
    <property type="entry name" value="ANTI-SIGMA-F FACTOR RSBW-RELATED"/>
    <property type="match status" value="1"/>
</dbReference>
<organism evidence="4 5">
    <name type="scientific">Actinocorallia aurantiaca</name>
    <dbReference type="NCBI Taxonomy" id="46204"/>
    <lineage>
        <taxon>Bacteria</taxon>
        <taxon>Bacillati</taxon>
        <taxon>Actinomycetota</taxon>
        <taxon>Actinomycetes</taxon>
        <taxon>Streptosporangiales</taxon>
        <taxon>Thermomonosporaceae</taxon>
        <taxon>Actinocorallia</taxon>
    </lineage>
</organism>
<dbReference type="InterPro" id="IPR036890">
    <property type="entry name" value="HATPase_C_sf"/>
</dbReference>
<keyword evidence="1" id="KW-0418">Kinase</keyword>
<sequence length="156" mass="16908">MFEPFDDSRRQAHSGTGEDRSGACGEQMSRPHRVFSGTLDQLAEVRRFVRLVADGHEAVYLAELVACELAANAVLHTRSGRPGGWFAVEAGFGPDEVRVAVSDLGSGREPEARPADIEAVSGRGLWMVELMSLEWGSEPTEAGRRVWASLPVSGTR</sequence>